<dbReference type="STRING" id="15368.A0A0Q3H615"/>
<feature type="region of interest" description="Disordered" evidence="1">
    <location>
        <begin position="15"/>
        <end position="46"/>
    </location>
</feature>
<keyword evidence="5" id="KW-1185">Reference proteome</keyword>
<dbReference type="KEGG" id="bdi:100833336"/>
<dbReference type="Gramene" id="KQK18392">
    <property type="protein sequence ID" value="KQK18392"/>
    <property type="gene ID" value="BRADI_1g42250v3"/>
</dbReference>
<reference evidence="3 4" key="1">
    <citation type="journal article" date="2010" name="Nature">
        <title>Genome sequencing and analysis of the model grass Brachypodium distachyon.</title>
        <authorList>
            <consortium name="International Brachypodium Initiative"/>
        </authorList>
    </citation>
    <scope>NUCLEOTIDE SEQUENCE [LARGE SCALE GENOMIC DNA]</scope>
    <source>
        <strain evidence="3">Bd21</strain>
        <strain evidence="4">cv. Bd21</strain>
    </source>
</reference>
<dbReference type="InterPro" id="IPR032675">
    <property type="entry name" value="LRR_dom_sf"/>
</dbReference>
<dbReference type="PANTHER" id="PTHR34145:SF34">
    <property type="entry name" value="OS05G0571700 PROTEIN"/>
    <property type="match status" value="1"/>
</dbReference>
<dbReference type="OrthoDB" id="617794at2759"/>
<feature type="domain" description="At1g61320/AtMIF1 LRR" evidence="2">
    <location>
        <begin position="184"/>
        <end position="581"/>
    </location>
</feature>
<organism evidence="3">
    <name type="scientific">Brachypodium distachyon</name>
    <name type="common">Purple false brome</name>
    <name type="synonym">Trachynia distachya</name>
    <dbReference type="NCBI Taxonomy" id="15368"/>
    <lineage>
        <taxon>Eukaryota</taxon>
        <taxon>Viridiplantae</taxon>
        <taxon>Streptophyta</taxon>
        <taxon>Embryophyta</taxon>
        <taxon>Tracheophyta</taxon>
        <taxon>Spermatophyta</taxon>
        <taxon>Magnoliopsida</taxon>
        <taxon>Liliopsida</taxon>
        <taxon>Poales</taxon>
        <taxon>Poaceae</taxon>
        <taxon>BOP clade</taxon>
        <taxon>Pooideae</taxon>
        <taxon>Stipodae</taxon>
        <taxon>Brachypodieae</taxon>
        <taxon>Brachypodium</taxon>
    </lineage>
</organism>
<dbReference type="SUPFAM" id="SSF52047">
    <property type="entry name" value="RNI-like"/>
    <property type="match status" value="1"/>
</dbReference>
<evidence type="ECO:0000313" key="4">
    <source>
        <dbReference type="EnsemblPlants" id="KQK18392"/>
    </source>
</evidence>
<dbReference type="InterPro" id="IPR055357">
    <property type="entry name" value="LRR_At1g61320_AtMIF1"/>
</dbReference>
<reference evidence="4" key="3">
    <citation type="submission" date="2018-08" db="UniProtKB">
        <authorList>
            <consortium name="EnsemblPlants"/>
        </authorList>
    </citation>
    <scope>IDENTIFICATION</scope>
    <source>
        <strain evidence="4">cv. Bd21</strain>
    </source>
</reference>
<reference evidence="3" key="2">
    <citation type="submission" date="2017-06" db="EMBL/GenBank/DDBJ databases">
        <title>WGS assembly of Brachypodium distachyon.</title>
        <authorList>
            <consortium name="The International Brachypodium Initiative"/>
            <person name="Lucas S."/>
            <person name="Harmon-Smith M."/>
            <person name="Lail K."/>
            <person name="Tice H."/>
            <person name="Grimwood J."/>
            <person name="Bruce D."/>
            <person name="Barry K."/>
            <person name="Shu S."/>
            <person name="Lindquist E."/>
            <person name="Wang M."/>
            <person name="Pitluck S."/>
            <person name="Vogel J.P."/>
            <person name="Garvin D.F."/>
            <person name="Mockler T.C."/>
            <person name="Schmutz J."/>
            <person name="Rokhsar D."/>
            <person name="Bevan M.W."/>
        </authorList>
    </citation>
    <scope>NUCLEOTIDE SEQUENCE</scope>
    <source>
        <strain evidence="3">Bd21</strain>
    </source>
</reference>
<dbReference type="GeneID" id="100833336"/>
<proteinExistence type="predicted"/>
<dbReference type="PANTHER" id="PTHR34145">
    <property type="entry name" value="OS02G0105600 PROTEIN"/>
    <property type="match status" value="1"/>
</dbReference>
<dbReference type="EnsemblPlants" id="KQK18392">
    <property type="protein sequence ID" value="KQK18392"/>
    <property type="gene ID" value="BRADI_1g42250v3"/>
</dbReference>
<evidence type="ECO:0000259" key="2">
    <source>
        <dbReference type="Pfam" id="PF23622"/>
    </source>
</evidence>
<evidence type="ECO:0000256" key="1">
    <source>
        <dbReference type="SAM" id="MobiDB-lite"/>
    </source>
</evidence>
<dbReference type="Pfam" id="PF23622">
    <property type="entry name" value="LRR_At1g61320_AtMIF1"/>
    <property type="match status" value="1"/>
</dbReference>
<dbReference type="ExpressionAtlas" id="A0A0Q3H615">
    <property type="expression patterns" value="baseline"/>
</dbReference>
<dbReference type="Proteomes" id="UP000008810">
    <property type="component" value="Chromosome 1"/>
</dbReference>
<dbReference type="AlphaFoldDB" id="A0A0Q3H615"/>
<accession>A0A0Q3H615</accession>
<evidence type="ECO:0000313" key="3">
    <source>
        <dbReference type="EMBL" id="KQK18392.1"/>
    </source>
</evidence>
<dbReference type="EMBL" id="CM000880">
    <property type="protein sequence ID" value="KQK18392.1"/>
    <property type="molecule type" value="Genomic_DNA"/>
</dbReference>
<dbReference type="RefSeq" id="XP_003560761.1">
    <property type="nucleotide sequence ID" value="XM_003560713.4"/>
</dbReference>
<sequence>MGLLKLNQLMSMKRRRRRNRRRQIQTRNGSIASCAKSKGRHDDEHSLDGQIKGYSISDLPEVETLYIVLNKLSTITFQLSDVSNSVYFVHSGDSVQFYCFPYRNNVTVFAFTIPLLIFLPHMCMQDILCRIHSLMPIQDAARAACVSQTFLHSWRCRPNLDFSRETLGLTKETQRDITSIVDHILQNHSGVGVKAVKFLDDSWLWNSIKNQDFRHLDVENQDFSHLDLDRWLRNTIKPGIEELNISLHGENTVYNFPCSLLSDEIGESLRNLKLVGCYFDPTIGLGSLRNLRRIQLGSVSITDSKLECLLSNSFSLEQLVLRVCSGIICLKIPCLQRLSYLEVNACTGLEVLESKAPNLSSVIIQEAPHVQLSLLESPRITKYYRSCPGAAFYARTELPSSMPNLETLSLVSNTETVNTPVMPSKFLHLKWLSISLSGRGQTYDLFSLSSFFDASPFLETFKLNASLHVKRGSIFEDRSDLRKMPEKHSYKLKCVRITNFSSAKSLIELTCHILESAMSLERLTLDTTHGAPRCSVMKTVRCWPMKKDALMEAHRALSAIQTYVKSKVPSTVELNVFEPCSQCHAVAL</sequence>
<feature type="compositionally biased region" description="Basic residues" evidence="1">
    <location>
        <begin position="15"/>
        <end position="24"/>
    </location>
</feature>
<name>A0A0Q3H615_BRADI</name>
<gene>
    <name evidence="4" type="primary">LOC100833336</name>
    <name evidence="3" type="ORF">BRADI_1g42250v3</name>
</gene>
<evidence type="ECO:0000313" key="5">
    <source>
        <dbReference type="Proteomes" id="UP000008810"/>
    </source>
</evidence>
<dbReference type="InterPro" id="IPR053772">
    <property type="entry name" value="At1g61320/At1g61330-like"/>
</dbReference>
<protein>
    <recommendedName>
        <fullName evidence="2">At1g61320/AtMIF1 LRR domain-containing protein</fullName>
    </recommendedName>
</protein>
<dbReference type="Gene3D" id="3.80.10.10">
    <property type="entry name" value="Ribonuclease Inhibitor"/>
    <property type="match status" value="1"/>
</dbReference>